<name>A0A2M8P1H0_9CHLR</name>
<dbReference type="CDD" id="cd06439">
    <property type="entry name" value="CESA_like_1"/>
    <property type="match status" value="1"/>
</dbReference>
<feature type="transmembrane region" description="Helical" evidence="4">
    <location>
        <begin position="296"/>
        <end position="317"/>
    </location>
</feature>
<dbReference type="PANTHER" id="PTHR43630:SF1">
    <property type="entry name" value="POLY-BETA-1,6-N-ACETYL-D-GLUCOSAMINE SYNTHASE"/>
    <property type="match status" value="1"/>
</dbReference>
<keyword evidence="2" id="KW-0328">Glycosyltransferase</keyword>
<sequence length="390" mass="44142">MIALLTLLFALSALALFWTYFGYPLLMAVRAKLGGRPIQRDESYTPSLTLLIPAHNEADVIRAKLENALSLAYPPDKLQIIVVDDGSADGTTEIVREFEGRGITLLRQPERSGKMAAVNRGFEAATGELVVLSDASPIYEPDALRLLARNFADPSVGVVVGALRVWDAQNAVAKPAGMYWRYESALRRWESLTGSTVAVHGNMFAIRRSLYRPLRKHTINDEFSIAMEAMRQGYRVVYEPEAISYDMASATMNDEFKRRARINAGRFQALFSAGYLKAPTPELTFRLISHKLLRPLTPVFMLIALISSFLLMILTAITFESAFWFWMFVFFAQDAFYMLAYAGYLAERNGRSNKWLSVPYFFVSSNLAALVGLWRWLRNRQSVTWQKRTN</sequence>
<feature type="transmembrane region" description="Helical" evidence="4">
    <location>
        <begin position="6"/>
        <end position="26"/>
    </location>
</feature>
<dbReference type="InterPro" id="IPR029044">
    <property type="entry name" value="Nucleotide-diphossugar_trans"/>
</dbReference>
<dbReference type="Pfam" id="PF00535">
    <property type="entry name" value="Glycos_transf_2"/>
    <property type="match status" value="1"/>
</dbReference>
<dbReference type="GO" id="GO:0016757">
    <property type="term" value="F:glycosyltransferase activity"/>
    <property type="evidence" value="ECO:0007669"/>
    <property type="project" value="UniProtKB-KW"/>
</dbReference>
<keyword evidence="4" id="KW-0472">Membrane</keyword>
<comment type="similarity">
    <text evidence="1">Belongs to the glycosyltransferase 2 family.</text>
</comment>
<evidence type="ECO:0000259" key="5">
    <source>
        <dbReference type="Pfam" id="PF00535"/>
    </source>
</evidence>
<feature type="transmembrane region" description="Helical" evidence="4">
    <location>
        <begin position="358"/>
        <end position="377"/>
    </location>
</feature>
<feature type="transmembrane region" description="Helical" evidence="4">
    <location>
        <begin position="323"/>
        <end position="346"/>
    </location>
</feature>
<gene>
    <name evidence="6" type="ORF">CUN51_03380</name>
</gene>
<evidence type="ECO:0000313" key="7">
    <source>
        <dbReference type="Proteomes" id="UP000228921"/>
    </source>
</evidence>
<organism evidence="6 7">
    <name type="scientific">Candidatus Thermofonsia Clade 1 bacterium</name>
    <dbReference type="NCBI Taxonomy" id="2364210"/>
    <lineage>
        <taxon>Bacteria</taxon>
        <taxon>Bacillati</taxon>
        <taxon>Chloroflexota</taxon>
        <taxon>Candidatus Thermofontia</taxon>
        <taxon>Candidatus Thermofonsia Clade 1</taxon>
    </lineage>
</organism>
<protein>
    <submittedName>
        <fullName evidence="6">Glycosyltransferase family 2 protein</fullName>
    </submittedName>
</protein>
<accession>A0A2M8P1H0</accession>
<dbReference type="PANTHER" id="PTHR43630">
    <property type="entry name" value="POLY-BETA-1,6-N-ACETYL-D-GLUCOSAMINE SYNTHASE"/>
    <property type="match status" value="1"/>
</dbReference>
<evidence type="ECO:0000256" key="1">
    <source>
        <dbReference type="ARBA" id="ARBA00006739"/>
    </source>
</evidence>
<reference evidence="6 7" key="1">
    <citation type="submission" date="2017-11" db="EMBL/GenBank/DDBJ databases">
        <title>Evolution of Phototrophy in the Chloroflexi Phylum Driven by Horizontal Gene Transfer.</title>
        <authorList>
            <person name="Ward L.M."/>
            <person name="Hemp J."/>
            <person name="Shih P.M."/>
            <person name="Mcglynn S.E."/>
            <person name="Fischer W."/>
        </authorList>
    </citation>
    <scope>NUCLEOTIDE SEQUENCE [LARGE SCALE GENOMIC DNA]</scope>
    <source>
        <strain evidence="6">CP2_2F</strain>
    </source>
</reference>
<evidence type="ECO:0000256" key="3">
    <source>
        <dbReference type="ARBA" id="ARBA00022679"/>
    </source>
</evidence>
<dbReference type="InterPro" id="IPR001173">
    <property type="entry name" value="Glyco_trans_2-like"/>
</dbReference>
<evidence type="ECO:0000313" key="6">
    <source>
        <dbReference type="EMBL" id="PJF31386.1"/>
    </source>
</evidence>
<comment type="caution">
    <text evidence="6">The sequence shown here is derived from an EMBL/GenBank/DDBJ whole genome shotgun (WGS) entry which is preliminary data.</text>
</comment>
<proteinExistence type="inferred from homology"/>
<feature type="domain" description="Glycosyltransferase 2-like" evidence="5">
    <location>
        <begin position="50"/>
        <end position="212"/>
    </location>
</feature>
<keyword evidence="4" id="KW-0812">Transmembrane</keyword>
<evidence type="ECO:0000256" key="4">
    <source>
        <dbReference type="SAM" id="Phobius"/>
    </source>
</evidence>
<keyword evidence="3 6" id="KW-0808">Transferase</keyword>
<dbReference type="SUPFAM" id="SSF53448">
    <property type="entry name" value="Nucleotide-diphospho-sugar transferases"/>
    <property type="match status" value="1"/>
</dbReference>
<evidence type="ECO:0000256" key="2">
    <source>
        <dbReference type="ARBA" id="ARBA00022676"/>
    </source>
</evidence>
<keyword evidence="4" id="KW-1133">Transmembrane helix</keyword>
<dbReference type="Gene3D" id="3.90.550.10">
    <property type="entry name" value="Spore Coat Polysaccharide Biosynthesis Protein SpsA, Chain A"/>
    <property type="match status" value="1"/>
</dbReference>
<dbReference type="AlphaFoldDB" id="A0A2M8P1H0"/>
<dbReference type="Proteomes" id="UP000228921">
    <property type="component" value="Unassembled WGS sequence"/>
</dbReference>
<dbReference type="EMBL" id="PGTK01000003">
    <property type="protein sequence ID" value="PJF31386.1"/>
    <property type="molecule type" value="Genomic_DNA"/>
</dbReference>